<feature type="region of interest" description="Disordered" evidence="15">
    <location>
        <begin position="100"/>
        <end position="158"/>
    </location>
</feature>
<evidence type="ECO:0000256" key="13">
    <source>
        <dbReference type="ARBA" id="ARBA00023136"/>
    </source>
</evidence>
<evidence type="ECO:0000313" key="20">
    <source>
        <dbReference type="Proteomes" id="UP000827284"/>
    </source>
</evidence>
<comment type="catalytic activity">
    <reaction evidence="1">
        <text>S-ubiquitinyl-[E2 ubiquitin-conjugating enzyme]-L-cysteine + [acceptor protein]-L-lysine = [E2 ubiquitin-conjugating enzyme]-L-cysteine + N(6)-ubiquitinyl-[acceptor protein]-L-lysine.</text>
        <dbReference type="EC" id="2.3.2.27"/>
    </reaction>
</comment>
<evidence type="ECO:0000256" key="5">
    <source>
        <dbReference type="ARBA" id="ARBA00022679"/>
    </source>
</evidence>
<protein>
    <recommendedName>
        <fullName evidence="4">RING-type E3 ubiquitin transferase</fullName>
        <ecNumber evidence="4">2.3.2.27</ecNumber>
    </recommendedName>
</protein>
<feature type="transmembrane region" description="Helical" evidence="16">
    <location>
        <begin position="554"/>
        <end position="572"/>
    </location>
</feature>
<comment type="caution">
    <text evidence="19">The sequence shown here is derived from an EMBL/GenBank/DDBJ whole genome shotgun (WGS) entry which is preliminary data.</text>
</comment>
<dbReference type="PANTHER" id="PTHR22763:SF162">
    <property type="entry name" value="TRANSMEMBRANE E3 UBIQUITIN-PROTEIN LIGASE 1"/>
    <property type="match status" value="1"/>
</dbReference>
<comment type="pathway">
    <text evidence="3">Protein modification; protein ubiquitination.</text>
</comment>
<keyword evidence="20" id="KW-1185">Reference proteome</keyword>
<dbReference type="InterPro" id="IPR021319">
    <property type="entry name" value="DUF2921"/>
</dbReference>
<reference evidence="19" key="2">
    <citation type="journal article" date="2022" name="Microbiol. Resour. Announc.">
        <title>Whole-Genome Sequence of Entomortierella parvispora E1425, a Mucoromycotan Fungus Associated with Burkholderiaceae-Related Endosymbiotic Bacteria.</title>
        <authorList>
            <person name="Herlambang A."/>
            <person name="Guo Y."/>
            <person name="Takashima Y."/>
            <person name="Narisawa K."/>
            <person name="Ohta H."/>
            <person name="Nishizawa T."/>
        </authorList>
    </citation>
    <scope>NUCLEOTIDE SEQUENCE</scope>
    <source>
        <strain evidence="19">E1425</strain>
    </source>
</reference>
<keyword evidence="9 14" id="KW-0863">Zinc-finger</keyword>
<feature type="transmembrane region" description="Helical" evidence="16">
    <location>
        <begin position="616"/>
        <end position="638"/>
    </location>
</feature>
<dbReference type="PANTHER" id="PTHR22763">
    <property type="entry name" value="RING ZINC FINGER PROTEIN"/>
    <property type="match status" value="1"/>
</dbReference>
<organism evidence="19 20">
    <name type="scientific">Entomortierella parvispora</name>
    <dbReference type="NCBI Taxonomy" id="205924"/>
    <lineage>
        <taxon>Eukaryota</taxon>
        <taxon>Fungi</taxon>
        <taxon>Fungi incertae sedis</taxon>
        <taxon>Mucoromycota</taxon>
        <taxon>Mortierellomycotina</taxon>
        <taxon>Mortierellomycetes</taxon>
        <taxon>Mortierellales</taxon>
        <taxon>Mortierellaceae</taxon>
        <taxon>Entomortierella</taxon>
    </lineage>
</organism>
<evidence type="ECO:0000259" key="18">
    <source>
        <dbReference type="PROSITE" id="PS50089"/>
    </source>
</evidence>
<dbReference type="InterPro" id="IPR013083">
    <property type="entry name" value="Znf_RING/FYVE/PHD"/>
</dbReference>
<sequence>MEEAVGRILAAIVILWFINLSREAPQDHVRQILGELRNESLVFGNRTFGHNVSYPIPQVVTTELDRLFVPHPGHYYHNITGSFKGKWDFDDSLAKSIDQQIPPLPRWPVDGEDPKKNGTETESGNSGDESSVDKKPRLEDRFRDLKDKEGGQNDTIEATKPQYQEDFDIFKGPFQFNRSGTFSFSVRETKATEQVNWVRGTWRLKHEDGEDNGISLKVLGVHFVLNGSFYMWGVPEGANIPMWRVLDLMPNQPAYDLAAAAIKDQYEKQMKSLQNVLDGHEQLDTPEMTLSEPSLCTYQMYMQLGAVDSSIRSSLLKDLEREWAAPQGISTIKAPELNSSLFMYSPNCRLTIGVKDAEGLKREKFYFKAVNYALMAGTVAFIQVFLLVRQMEYTTTPSSVCKVSYWSIAIQVFLDSYLCMFHLTTGVLVDYLFIPFVASSFFSFVLVAIFGMRYMLVIWRIQRPERRGRRNRAAAERAATAAANATTPAAGSRTDTMPGGLPLPVTAARTTPVVEDDSPRSDMRALYSRFYWMLLASLITLYEIAVSSTRIQNVMISISALLLYSFWIPQIIRNVSRGSKRGLSHLFVLGMSVTRLVIPVYFYGCPGNLMGHDATPWIWGLVLWVALQTSVLLLQDWLGPRFFIPKKYLPPVYDYHPVLPAPTEEGGAGHGRHQDCAICMLPIDTTSSSTGAGARLSSVVGSLGRLNYMLTPCGHLFHTECLERWMRIKLECPNCRTFLVDA</sequence>
<keyword evidence="6 16" id="KW-0812">Transmembrane</keyword>
<gene>
    <name evidence="19" type="ORF">EMPS_03276</name>
</gene>
<dbReference type="GO" id="GO:0043161">
    <property type="term" value="P:proteasome-mediated ubiquitin-dependent protein catabolic process"/>
    <property type="evidence" value="ECO:0007669"/>
    <property type="project" value="TreeGrafter"/>
</dbReference>
<dbReference type="InterPro" id="IPR024766">
    <property type="entry name" value="Znf_RING_H2"/>
</dbReference>
<dbReference type="AlphaFoldDB" id="A0A9P3H6B8"/>
<dbReference type="InterPro" id="IPR001841">
    <property type="entry name" value="Znf_RING"/>
</dbReference>
<evidence type="ECO:0000256" key="8">
    <source>
        <dbReference type="ARBA" id="ARBA00022729"/>
    </source>
</evidence>
<evidence type="ECO:0000256" key="7">
    <source>
        <dbReference type="ARBA" id="ARBA00022723"/>
    </source>
</evidence>
<evidence type="ECO:0000256" key="9">
    <source>
        <dbReference type="ARBA" id="ARBA00022771"/>
    </source>
</evidence>
<dbReference type="GO" id="GO:0061630">
    <property type="term" value="F:ubiquitin protein ligase activity"/>
    <property type="evidence" value="ECO:0007669"/>
    <property type="project" value="UniProtKB-EC"/>
</dbReference>
<keyword evidence="7" id="KW-0479">Metal-binding</keyword>
<dbReference type="SUPFAM" id="SSF57850">
    <property type="entry name" value="RING/U-box"/>
    <property type="match status" value="1"/>
</dbReference>
<dbReference type="Gene3D" id="3.30.40.10">
    <property type="entry name" value="Zinc/RING finger domain, C3HC4 (zinc finger)"/>
    <property type="match status" value="1"/>
</dbReference>
<evidence type="ECO:0000256" key="17">
    <source>
        <dbReference type="SAM" id="SignalP"/>
    </source>
</evidence>
<feature type="chain" id="PRO_5040428317" description="RING-type E3 ubiquitin transferase" evidence="17">
    <location>
        <begin position="24"/>
        <end position="742"/>
    </location>
</feature>
<comment type="subcellular location">
    <subcellularLocation>
        <location evidence="2">Endomembrane system</location>
        <topology evidence="2">Multi-pass membrane protein</topology>
    </subcellularLocation>
</comment>
<keyword evidence="8 17" id="KW-0732">Signal</keyword>
<dbReference type="SMART" id="SM00184">
    <property type="entry name" value="RING"/>
    <property type="match status" value="1"/>
</dbReference>
<evidence type="ECO:0000256" key="11">
    <source>
        <dbReference type="ARBA" id="ARBA00022833"/>
    </source>
</evidence>
<evidence type="ECO:0000256" key="2">
    <source>
        <dbReference type="ARBA" id="ARBA00004127"/>
    </source>
</evidence>
<proteinExistence type="predicted"/>
<keyword evidence="11" id="KW-0862">Zinc</keyword>
<evidence type="ECO:0000256" key="16">
    <source>
        <dbReference type="SAM" id="Phobius"/>
    </source>
</evidence>
<dbReference type="InterPro" id="IPR050731">
    <property type="entry name" value="HRD1_E3_ubiq-ligases"/>
</dbReference>
<dbReference type="GO" id="GO:0008270">
    <property type="term" value="F:zinc ion binding"/>
    <property type="evidence" value="ECO:0007669"/>
    <property type="project" value="UniProtKB-KW"/>
</dbReference>
<evidence type="ECO:0000256" key="6">
    <source>
        <dbReference type="ARBA" id="ARBA00022692"/>
    </source>
</evidence>
<evidence type="ECO:0000256" key="3">
    <source>
        <dbReference type="ARBA" id="ARBA00004906"/>
    </source>
</evidence>
<evidence type="ECO:0000256" key="4">
    <source>
        <dbReference type="ARBA" id="ARBA00012483"/>
    </source>
</evidence>
<evidence type="ECO:0000256" key="12">
    <source>
        <dbReference type="ARBA" id="ARBA00022989"/>
    </source>
</evidence>
<feature type="domain" description="RING-type" evidence="18">
    <location>
        <begin position="676"/>
        <end position="736"/>
    </location>
</feature>
<dbReference type="EMBL" id="BQFW01000004">
    <property type="protein sequence ID" value="GJJ70926.1"/>
    <property type="molecule type" value="Genomic_DNA"/>
</dbReference>
<dbReference type="PROSITE" id="PS50089">
    <property type="entry name" value="ZF_RING_2"/>
    <property type="match status" value="1"/>
</dbReference>
<feature type="transmembrane region" description="Helical" evidence="16">
    <location>
        <begin position="440"/>
        <end position="461"/>
    </location>
</feature>
<dbReference type="OrthoDB" id="9984778at2759"/>
<keyword evidence="5" id="KW-0808">Transferase</keyword>
<dbReference type="EC" id="2.3.2.27" evidence="4"/>
<feature type="transmembrane region" description="Helical" evidence="16">
    <location>
        <begin position="530"/>
        <end position="548"/>
    </location>
</feature>
<evidence type="ECO:0000256" key="1">
    <source>
        <dbReference type="ARBA" id="ARBA00000900"/>
    </source>
</evidence>
<dbReference type="Pfam" id="PF11145">
    <property type="entry name" value="DUF2921"/>
    <property type="match status" value="2"/>
</dbReference>
<keyword evidence="13 16" id="KW-0472">Membrane</keyword>
<feature type="transmembrane region" description="Helical" evidence="16">
    <location>
        <begin position="369"/>
        <end position="388"/>
    </location>
</feature>
<feature type="compositionally biased region" description="Basic and acidic residues" evidence="15">
    <location>
        <begin position="131"/>
        <end position="151"/>
    </location>
</feature>
<evidence type="ECO:0000256" key="14">
    <source>
        <dbReference type="PROSITE-ProRule" id="PRU00175"/>
    </source>
</evidence>
<accession>A0A9P3H6B8</accession>
<keyword evidence="12 16" id="KW-1133">Transmembrane helix</keyword>
<feature type="compositionally biased region" description="Polar residues" evidence="15">
    <location>
        <begin position="120"/>
        <end position="129"/>
    </location>
</feature>
<dbReference type="Pfam" id="PF12678">
    <property type="entry name" value="zf-rbx1"/>
    <property type="match status" value="1"/>
</dbReference>
<dbReference type="Proteomes" id="UP000827284">
    <property type="component" value="Unassembled WGS sequence"/>
</dbReference>
<evidence type="ECO:0000256" key="10">
    <source>
        <dbReference type="ARBA" id="ARBA00022786"/>
    </source>
</evidence>
<feature type="signal peptide" evidence="17">
    <location>
        <begin position="1"/>
        <end position="23"/>
    </location>
</feature>
<dbReference type="GO" id="GO:0012505">
    <property type="term" value="C:endomembrane system"/>
    <property type="evidence" value="ECO:0007669"/>
    <property type="project" value="UniProtKB-SubCell"/>
</dbReference>
<keyword evidence="10" id="KW-0833">Ubl conjugation pathway</keyword>
<feature type="transmembrane region" description="Helical" evidence="16">
    <location>
        <begin position="584"/>
        <end position="604"/>
    </location>
</feature>
<name>A0A9P3H6B8_9FUNG</name>
<evidence type="ECO:0000313" key="19">
    <source>
        <dbReference type="EMBL" id="GJJ70926.1"/>
    </source>
</evidence>
<evidence type="ECO:0000256" key="15">
    <source>
        <dbReference type="SAM" id="MobiDB-lite"/>
    </source>
</evidence>
<reference evidence="19" key="1">
    <citation type="submission" date="2021-11" db="EMBL/GenBank/DDBJ databases">
        <authorList>
            <person name="Herlambang A."/>
            <person name="Guo Y."/>
            <person name="Takashima Y."/>
            <person name="Nishizawa T."/>
        </authorList>
    </citation>
    <scope>NUCLEOTIDE SEQUENCE</scope>
    <source>
        <strain evidence="19">E1425</strain>
    </source>
</reference>
<feature type="transmembrane region" description="Helical" evidence="16">
    <location>
        <begin position="408"/>
        <end position="434"/>
    </location>
</feature>